<keyword evidence="9" id="KW-1185">Reference proteome</keyword>
<dbReference type="PROSITE" id="PS51900">
    <property type="entry name" value="CB"/>
    <property type="match status" value="1"/>
</dbReference>
<dbReference type="InterPro" id="IPR013762">
    <property type="entry name" value="Integrase-like_cat_sf"/>
</dbReference>
<dbReference type="Gene3D" id="1.10.443.10">
    <property type="entry name" value="Intergrase catalytic core"/>
    <property type="match status" value="1"/>
</dbReference>
<dbReference type="InterPro" id="IPR044068">
    <property type="entry name" value="CB"/>
</dbReference>
<dbReference type="SUPFAM" id="SSF56349">
    <property type="entry name" value="DNA breaking-rejoining enzymes"/>
    <property type="match status" value="1"/>
</dbReference>
<sequence length="394" mass="44580">MPEIKKIVLRSGKVRYRTVVDVGRDAQGNRKQLTITRDKKSEVENEVSRIRHQRSTGQFIMPSKITVSEWIDQWLRKKARDLEETTLHSYGLMVVHIHQGLGGVRLQELTEEDVEEWVEWLLTAARRRGGKAGTGLRPSTAEGILGRLKEAMRAAVARKLVHTSVAQEVKIPRQAKKQDRRDNEKVKPWNVEEVRAFISGIKGDRLYAMLLLSLMGLRPAEVAGMRWEDVDLTAGTVAVLNTRTMLGNLVVHEKDTKTTSGERTLPLPQEVWDALKRLKRRQARERLAAGEGYTDSPYVYVDELGVPCTTRDLREHAYKLMASVGLRRVRLYDARHSCLTYLANNGVPDHILAAWAGHTNAAFTKAKYVHPDAEDLRPAAVVLDGLHRFPQAQV</sequence>
<evidence type="ECO:0000259" key="7">
    <source>
        <dbReference type="PROSITE" id="PS51900"/>
    </source>
</evidence>
<dbReference type="PANTHER" id="PTHR30349:SF41">
    <property type="entry name" value="INTEGRASE_RECOMBINASE PROTEIN MJ0367-RELATED"/>
    <property type="match status" value="1"/>
</dbReference>
<name>A0ABS9XF36_9ACTN</name>
<keyword evidence="3 5" id="KW-0238">DNA-binding</keyword>
<dbReference type="Gene3D" id="1.10.150.130">
    <property type="match status" value="1"/>
</dbReference>
<dbReference type="InterPro" id="IPR004107">
    <property type="entry name" value="Integrase_SAM-like_N"/>
</dbReference>
<protein>
    <submittedName>
        <fullName evidence="8">Site-specific integrase</fullName>
    </submittedName>
</protein>
<keyword evidence="2" id="KW-0229">DNA integration</keyword>
<dbReference type="RefSeq" id="WP_242709301.1">
    <property type="nucleotide sequence ID" value="NZ_JALDAX010000003.1"/>
</dbReference>
<evidence type="ECO:0000256" key="4">
    <source>
        <dbReference type="ARBA" id="ARBA00023172"/>
    </source>
</evidence>
<dbReference type="Proteomes" id="UP001165270">
    <property type="component" value="Unassembled WGS sequence"/>
</dbReference>
<reference evidence="8" key="1">
    <citation type="submission" date="2022-03" db="EMBL/GenBank/DDBJ databases">
        <title>Streptomyces 7R015 and 7R016 isolated from Barleria lupulina in Thailand.</title>
        <authorList>
            <person name="Kanchanasin P."/>
            <person name="Phongsopitanun W."/>
            <person name="Tanasupawat S."/>
        </authorList>
    </citation>
    <scope>NUCLEOTIDE SEQUENCE</scope>
    <source>
        <strain evidence="8">7R016</strain>
    </source>
</reference>
<dbReference type="InterPro" id="IPR011010">
    <property type="entry name" value="DNA_brk_join_enz"/>
</dbReference>
<keyword evidence="4" id="KW-0233">DNA recombination</keyword>
<dbReference type="InterPro" id="IPR002104">
    <property type="entry name" value="Integrase_catalytic"/>
</dbReference>
<evidence type="ECO:0000256" key="2">
    <source>
        <dbReference type="ARBA" id="ARBA00022908"/>
    </source>
</evidence>
<proteinExistence type="inferred from homology"/>
<feature type="domain" description="Core-binding (CB)" evidence="7">
    <location>
        <begin position="65"/>
        <end position="156"/>
    </location>
</feature>
<dbReference type="PROSITE" id="PS51898">
    <property type="entry name" value="TYR_RECOMBINASE"/>
    <property type="match status" value="1"/>
</dbReference>
<evidence type="ECO:0000313" key="9">
    <source>
        <dbReference type="Proteomes" id="UP001165270"/>
    </source>
</evidence>
<dbReference type="EMBL" id="JALDAX010000003">
    <property type="protein sequence ID" value="MCI3240232.1"/>
    <property type="molecule type" value="Genomic_DNA"/>
</dbReference>
<dbReference type="CDD" id="cd01189">
    <property type="entry name" value="INT_ICEBs1_C_like"/>
    <property type="match status" value="1"/>
</dbReference>
<organism evidence="8 9">
    <name type="scientific">Streptomyces spinosisporus</name>
    <dbReference type="NCBI Taxonomy" id="2927582"/>
    <lineage>
        <taxon>Bacteria</taxon>
        <taxon>Bacillati</taxon>
        <taxon>Actinomycetota</taxon>
        <taxon>Actinomycetes</taxon>
        <taxon>Kitasatosporales</taxon>
        <taxon>Streptomycetaceae</taxon>
        <taxon>Streptomyces</taxon>
    </lineage>
</organism>
<gene>
    <name evidence="8" type="ORF">MQN93_10910</name>
</gene>
<dbReference type="InterPro" id="IPR050090">
    <property type="entry name" value="Tyrosine_recombinase_XerCD"/>
</dbReference>
<dbReference type="Pfam" id="PF00589">
    <property type="entry name" value="Phage_integrase"/>
    <property type="match status" value="1"/>
</dbReference>
<evidence type="ECO:0000256" key="5">
    <source>
        <dbReference type="PROSITE-ProRule" id="PRU01248"/>
    </source>
</evidence>
<evidence type="ECO:0000259" key="6">
    <source>
        <dbReference type="PROSITE" id="PS51898"/>
    </source>
</evidence>
<evidence type="ECO:0000313" key="8">
    <source>
        <dbReference type="EMBL" id="MCI3240232.1"/>
    </source>
</evidence>
<dbReference type="PANTHER" id="PTHR30349">
    <property type="entry name" value="PHAGE INTEGRASE-RELATED"/>
    <property type="match status" value="1"/>
</dbReference>
<comment type="caution">
    <text evidence="8">The sequence shown here is derived from an EMBL/GenBank/DDBJ whole genome shotgun (WGS) entry which is preliminary data.</text>
</comment>
<dbReference type="Pfam" id="PF14659">
    <property type="entry name" value="Phage_int_SAM_3"/>
    <property type="match status" value="1"/>
</dbReference>
<comment type="similarity">
    <text evidence="1">Belongs to the 'phage' integrase family.</text>
</comment>
<feature type="domain" description="Tyr recombinase" evidence="6">
    <location>
        <begin position="184"/>
        <end position="381"/>
    </location>
</feature>
<dbReference type="InterPro" id="IPR010998">
    <property type="entry name" value="Integrase_recombinase_N"/>
</dbReference>
<evidence type="ECO:0000256" key="1">
    <source>
        <dbReference type="ARBA" id="ARBA00008857"/>
    </source>
</evidence>
<evidence type="ECO:0000256" key="3">
    <source>
        <dbReference type="ARBA" id="ARBA00023125"/>
    </source>
</evidence>
<accession>A0ABS9XF36</accession>